<dbReference type="SMART" id="SM00283">
    <property type="entry name" value="MA"/>
    <property type="match status" value="1"/>
</dbReference>
<dbReference type="STRING" id="640081.Dsui_2519"/>
<evidence type="ECO:0000256" key="5">
    <source>
        <dbReference type="ARBA" id="ARBA00023224"/>
    </source>
</evidence>
<keyword evidence="8" id="KW-0175">Coiled coil</keyword>
<dbReference type="HOGENOM" id="CLU_000445_107_27_4"/>
<feature type="coiled-coil region" evidence="8">
    <location>
        <begin position="512"/>
        <end position="546"/>
    </location>
</feature>
<name>G8QN30_AZOOP</name>
<dbReference type="RefSeq" id="WP_014237553.1">
    <property type="nucleotide sequence ID" value="NC_016616.1"/>
</dbReference>
<dbReference type="SUPFAM" id="SSF58104">
    <property type="entry name" value="Methyl-accepting chemotaxis protein (MCP) signaling domain"/>
    <property type="match status" value="1"/>
</dbReference>
<dbReference type="Pfam" id="PF00015">
    <property type="entry name" value="MCPsignal"/>
    <property type="match status" value="1"/>
</dbReference>
<dbReference type="AlphaFoldDB" id="G8QN30"/>
<evidence type="ECO:0000256" key="7">
    <source>
        <dbReference type="PROSITE-ProRule" id="PRU00284"/>
    </source>
</evidence>
<evidence type="ECO:0000313" key="12">
    <source>
        <dbReference type="Proteomes" id="UP000005633"/>
    </source>
</evidence>
<evidence type="ECO:0000256" key="2">
    <source>
        <dbReference type="ARBA" id="ARBA00022692"/>
    </source>
</evidence>
<keyword evidence="4 9" id="KW-0472">Membrane</keyword>
<evidence type="ECO:0000256" key="3">
    <source>
        <dbReference type="ARBA" id="ARBA00022989"/>
    </source>
</evidence>
<dbReference type="OrthoDB" id="9806477at2"/>
<evidence type="ECO:0000256" key="9">
    <source>
        <dbReference type="SAM" id="Phobius"/>
    </source>
</evidence>
<feature type="domain" description="Methyl-accepting transducer" evidence="10">
    <location>
        <begin position="277"/>
        <end position="513"/>
    </location>
</feature>
<comment type="similarity">
    <text evidence="6">Belongs to the methyl-accepting chemotaxis (MCP) protein family.</text>
</comment>
<keyword evidence="5 7" id="KW-0807">Transducer</keyword>
<keyword evidence="2 9" id="KW-0812">Transmembrane</keyword>
<evidence type="ECO:0000256" key="4">
    <source>
        <dbReference type="ARBA" id="ARBA00023136"/>
    </source>
</evidence>
<evidence type="ECO:0000256" key="6">
    <source>
        <dbReference type="ARBA" id="ARBA00029447"/>
    </source>
</evidence>
<dbReference type="CDD" id="cd11386">
    <property type="entry name" value="MCP_signal"/>
    <property type="match status" value="1"/>
</dbReference>
<dbReference type="KEGG" id="dsu:Dsui_2519"/>
<dbReference type="eggNOG" id="COG0840">
    <property type="taxonomic scope" value="Bacteria"/>
</dbReference>
<dbReference type="Proteomes" id="UP000005633">
    <property type="component" value="Chromosome"/>
</dbReference>
<dbReference type="GO" id="GO:0016020">
    <property type="term" value="C:membrane"/>
    <property type="evidence" value="ECO:0007669"/>
    <property type="project" value="UniProtKB-SubCell"/>
</dbReference>
<dbReference type="PROSITE" id="PS50111">
    <property type="entry name" value="CHEMOTAXIS_TRANSDUC_2"/>
    <property type="match status" value="1"/>
</dbReference>
<keyword evidence="3 9" id="KW-1133">Transmembrane helix</keyword>
<dbReference type="PANTHER" id="PTHR32089">
    <property type="entry name" value="METHYL-ACCEPTING CHEMOTAXIS PROTEIN MCPB"/>
    <property type="match status" value="1"/>
</dbReference>
<evidence type="ECO:0000259" key="10">
    <source>
        <dbReference type="PROSITE" id="PS50111"/>
    </source>
</evidence>
<evidence type="ECO:0000313" key="11">
    <source>
        <dbReference type="EMBL" id="AEV26870.1"/>
    </source>
</evidence>
<protein>
    <submittedName>
        <fullName evidence="11">Methyl-accepting chemotaxis protein</fullName>
    </submittedName>
</protein>
<sequence>MLAKTSSRLWLLAALSLGSLLALGGAGFFGLHYLHGGLRSALETEGRQMEILVALEHAQTHLHSQMIGWKNILLRGHDKATFNRHVADFEREEKQVQAFLAKGAELMDAQRMATDEVRDLLATHRAIGEKYRKALATFDPSNHLAGHAVDDLVAGIETGPLAKTEALLQKIENHARSVAAETMAQSDDLYGGTLRVFGILIALGGGLSLAVSYAIIRSLLRQLGGEPAEAAAIARRIAEGDLAFQVQTLPGDADSLMASMLRMQTSIRDAVGQVRRGADALLMSAQQLAAASRGVAASSAEQAQAASNTTQAVEQITQRIGQISASAMDAESIAARSGSLSSEGERIVLDAAREMEQIAATVQQAASSVQQLGDDSKQIFAIVSAIREIADQTNLLALNAAIEAARAGEQGRGFAVVADEVRKLAERTTQSTQEITDMIKGVEALTARAVDGMDTGTKRVGAGVEKAGEAARSMADMRQGSADVIVAVGAISSTLAEQRQASGAVAENVEQIAQLSRRNSQAVEDIADAARQLESLASNLQQATAKFLV</sequence>
<gene>
    <name evidence="11" type="ordered locus">Dsui_2519</name>
</gene>
<dbReference type="EMBL" id="CP003153">
    <property type="protein sequence ID" value="AEV26870.1"/>
    <property type="molecule type" value="Genomic_DNA"/>
</dbReference>
<dbReference type="InterPro" id="IPR004089">
    <property type="entry name" value="MCPsignal_dom"/>
</dbReference>
<reference evidence="11 12" key="1">
    <citation type="journal article" date="2012" name="J. Bacteriol.">
        <title>Complete genome sequence of the anaerobic perchlorate-reducing bacterium Azospira suillum strain PS.</title>
        <authorList>
            <person name="Byrne-Bailey K.G."/>
            <person name="Coates J.D."/>
        </authorList>
    </citation>
    <scope>NUCLEOTIDE SEQUENCE [LARGE SCALE GENOMIC DNA]</scope>
    <source>
        <strain evidence="12">ATCC BAA-33 / DSM 13638 / PS</strain>
    </source>
</reference>
<dbReference type="FunFam" id="1.10.287.950:FF:000001">
    <property type="entry name" value="Methyl-accepting chemotaxis sensory transducer"/>
    <property type="match status" value="1"/>
</dbReference>
<dbReference type="PANTHER" id="PTHR32089:SF119">
    <property type="entry name" value="METHYL-ACCEPTING CHEMOTAXIS PROTEIN CTPL"/>
    <property type="match status" value="1"/>
</dbReference>
<accession>G8QN30</accession>
<evidence type="ECO:0000256" key="8">
    <source>
        <dbReference type="SAM" id="Coils"/>
    </source>
</evidence>
<feature type="transmembrane region" description="Helical" evidence="9">
    <location>
        <begin position="196"/>
        <end position="216"/>
    </location>
</feature>
<dbReference type="GO" id="GO:0007165">
    <property type="term" value="P:signal transduction"/>
    <property type="evidence" value="ECO:0007669"/>
    <property type="project" value="UniProtKB-KW"/>
</dbReference>
<dbReference type="GO" id="GO:0006935">
    <property type="term" value="P:chemotaxis"/>
    <property type="evidence" value="ECO:0007669"/>
    <property type="project" value="UniProtKB-ARBA"/>
</dbReference>
<evidence type="ECO:0000256" key="1">
    <source>
        <dbReference type="ARBA" id="ARBA00004141"/>
    </source>
</evidence>
<comment type="subcellular location">
    <subcellularLocation>
        <location evidence="1">Membrane</location>
        <topology evidence="1">Multi-pass membrane protein</topology>
    </subcellularLocation>
</comment>
<dbReference type="Gene3D" id="1.10.287.950">
    <property type="entry name" value="Methyl-accepting chemotaxis protein"/>
    <property type="match status" value="1"/>
</dbReference>
<proteinExistence type="inferred from homology"/>
<organism evidence="11 12">
    <name type="scientific">Azospira oryzae (strain ATCC BAA-33 / DSM 13638 / PS)</name>
    <name type="common">Dechlorosoma suillum</name>
    <dbReference type="NCBI Taxonomy" id="640081"/>
    <lineage>
        <taxon>Bacteria</taxon>
        <taxon>Pseudomonadati</taxon>
        <taxon>Pseudomonadota</taxon>
        <taxon>Betaproteobacteria</taxon>
        <taxon>Rhodocyclales</taxon>
        <taxon>Rhodocyclaceae</taxon>
        <taxon>Azospira</taxon>
    </lineage>
</organism>